<dbReference type="InterPro" id="IPR008939">
    <property type="entry name" value="Lytic_TGlycosylase_superhlx_U"/>
</dbReference>
<feature type="transmembrane region" description="Helical" evidence="2">
    <location>
        <begin position="284"/>
        <end position="302"/>
    </location>
</feature>
<reference evidence="4 5" key="1">
    <citation type="submission" date="2018-10" db="EMBL/GenBank/DDBJ databases">
        <title>Genomic Encyclopedia of Archaeal and Bacterial Type Strains, Phase II (KMG-II): from individual species to whole genera.</title>
        <authorList>
            <person name="Goeker M."/>
        </authorList>
    </citation>
    <scope>NUCLEOTIDE SEQUENCE [LARGE SCALE GENOMIC DNA]</scope>
    <source>
        <strain evidence="4 5">DSM 29317</strain>
    </source>
</reference>
<dbReference type="OrthoDB" id="7699970at2"/>
<dbReference type="AlphaFoldDB" id="A0A497ZMP4"/>
<comment type="caution">
    <text evidence="4">The sequence shown here is derived from an EMBL/GenBank/DDBJ whole genome shotgun (WGS) entry which is preliminary data.</text>
</comment>
<feature type="chain" id="PRO_5019779816" evidence="3">
    <location>
        <begin position="18"/>
        <end position="409"/>
    </location>
</feature>
<evidence type="ECO:0000313" key="5">
    <source>
        <dbReference type="Proteomes" id="UP000271700"/>
    </source>
</evidence>
<dbReference type="PANTHER" id="PTHR40940:SF1">
    <property type="entry name" value="PROTEIN BATD"/>
    <property type="match status" value="1"/>
</dbReference>
<keyword evidence="1 3" id="KW-0732">Signal</keyword>
<dbReference type="PANTHER" id="PTHR40940">
    <property type="entry name" value="PROTEIN BATD-RELATED"/>
    <property type="match status" value="1"/>
</dbReference>
<protein>
    <submittedName>
        <fullName evidence="4">Oxygen tolerance protein BatD</fullName>
    </submittedName>
</protein>
<evidence type="ECO:0000313" key="4">
    <source>
        <dbReference type="EMBL" id="RLK10679.1"/>
    </source>
</evidence>
<dbReference type="STRING" id="981384.GCA_000192475_03329"/>
<dbReference type="RefSeq" id="WP_010440242.1">
    <property type="nucleotide sequence ID" value="NZ_AEYW01000006.1"/>
</dbReference>
<proteinExistence type="predicted"/>
<organism evidence="4 5">
    <name type="scientific">Ruegeria conchae</name>
    <dbReference type="NCBI Taxonomy" id="981384"/>
    <lineage>
        <taxon>Bacteria</taxon>
        <taxon>Pseudomonadati</taxon>
        <taxon>Pseudomonadota</taxon>
        <taxon>Alphaproteobacteria</taxon>
        <taxon>Rhodobacterales</taxon>
        <taxon>Roseobacteraceae</taxon>
        <taxon>Ruegeria</taxon>
    </lineage>
</organism>
<feature type="signal peptide" evidence="3">
    <location>
        <begin position="1"/>
        <end position="17"/>
    </location>
</feature>
<dbReference type="Proteomes" id="UP000271700">
    <property type="component" value="Unassembled WGS sequence"/>
</dbReference>
<dbReference type="InterPro" id="IPR025738">
    <property type="entry name" value="BatD"/>
</dbReference>
<sequence>MRYVTFFILFLALPVFAQNNDATAPQVSVEAPDEPVIVGQPAIVRIKVLVPTFMPQPPVFPSLEQQNLVVRLPERASGPISETVNGATWSGVQRSYRLYPLATGPVAFDSQEVVVTYADPQTNDPIQVSLALPPVQLSAEIPEGARGLDPLIIANGFSLQQQIEGTTDMQAGDAITRDLSAQISGTTPLLIPVLTPHEQDPLLRAYPTEPRITETEDRGVLSGQRMEKTVYIAQEGGQTRLPAVSIDWFNLQTKQIETASVPATELTLAPPKWQPPDIETLAKAAFWIAIVVLALWAAVRSLRPRYQRWKDKRHSRYLASEEYAAEALRAALRARDLSAAYDAIELWKERSLQPERAAPLESSLTQIGAERYSKKSQIGFEDWSAVMRNLNALNNSSRPKPGVLPPLNP</sequence>
<dbReference type="GO" id="GO:0004553">
    <property type="term" value="F:hydrolase activity, hydrolyzing O-glycosyl compounds"/>
    <property type="evidence" value="ECO:0007669"/>
    <property type="project" value="InterPro"/>
</dbReference>
<name>A0A497ZMP4_9RHOB</name>
<evidence type="ECO:0000256" key="2">
    <source>
        <dbReference type="SAM" id="Phobius"/>
    </source>
</evidence>
<keyword evidence="5" id="KW-1185">Reference proteome</keyword>
<evidence type="ECO:0000256" key="3">
    <source>
        <dbReference type="SAM" id="SignalP"/>
    </source>
</evidence>
<evidence type="ECO:0000256" key="1">
    <source>
        <dbReference type="ARBA" id="ARBA00022729"/>
    </source>
</evidence>
<keyword evidence="2" id="KW-1133">Transmembrane helix</keyword>
<accession>A0A497ZMP4</accession>
<gene>
    <name evidence="4" type="ORF">CLV75_0658</name>
</gene>
<dbReference type="GO" id="GO:0042597">
    <property type="term" value="C:periplasmic space"/>
    <property type="evidence" value="ECO:0007669"/>
    <property type="project" value="InterPro"/>
</dbReference>
<keyword evidence="2" id="KW-0812">Transmembrane</keyword>
<dbReference type="EMBL" id="RCCT01000001">
    <property type="protein sequence ID" value="RLK10679.1"/>
    <property type="molecule type" value="Genomic_DNA"/>
</dbReference>
<keyword evidence="2" id="KW-0472">Membrane</keyword>
<dbReference type="SUPFAM" id="SSF48435">
    <property type="entry name" value="Bacterial muramidases"/>
    <property type="match status" value="1"/>
</dbReference>